<dbReference type="SUPFAM" id="SSF54001">
    <property type="entry name" value="Cysteine proteinases"/>
    <property type="match status" value="1"/>
</dbReference>
<evidence type="ECO:0000259" key="1">
    <source>
        <dbReference type="Pfam" id="PF08379"/>
    </source>
</evidence>
<dbReference type="InterPro" id="IPR013589">
    <property type="entry name" value="Bac_transglu_N"/>
</dbReference>
<gene>
    <name evidence="2" type="ORF">AVDCRST_MAG27-1813</name>
</gene>
<reference evidence="2" key="1">
    <citation type="submission" date="2020-02" db="EMBL/GenBank/DDBJ databases">
        <authorList>
            <person name="Meier V. D."/>
        </authorList>
    </citation>
    <scope>NUCLEOTIDE SEQUENCE</scope>
    <source>
        <strain evidence="2">AVDCRST_MAG27</strain>
    </source>
</reference>
<dbReference type="PANTHER" id="PTHR33490">
    <property type="entry name" value="BLR5614 PROTEIN-RELATED"/>
    <property type="match status" value="1"/>
</dbReference>
<organism evidence="2">
    <name type="scientific">uncultured Craurococcus sp</name>
    <dbReference type="NCBI Taxonomy" id="1135998"/>
    <lineage>
        <taxon>Bacteria</taxon>
        <taxon>Pseudomonadati</taxon>
        <taxon>Pseudomonadota</taxon>
        <taxon>Alphaproteobacteria</taxon>
        <taxon>Acetobacterales</taxon>
        <taxon>Acetobacteraceae</taxon>
        <taxon>Craurococcus</taxon>
        <taxon>environmental samples</taxon>
    </lineage>
</organism>
<proteinExistence type="predicted"/>
<evidence type="ECO:0000313" key="2">
    <source>
        <dbReference type="EMBL" id="CAA9247017.1"/>
    </source>
</evidence>
<protein>
    <submittedName>
        <fullName evidence="2">Large protein containing transglutaminase-like domain</fullName>
    </submittedName>
</protein>
<dbReference type="AlphaFoldDB" id="A0A6J4ID08"/>
<feature type="domain" description="Bacterial transglutaminase-like N-terminal" evidence="1">
    <location>
        <begin position="6"/>
        <end position="82"/>
    </location>
</feature>
<dbReference type="PANTHER" id="PTHR33490:SF1">
    <property type="entry name" value="SLL1233 PROTEIN"/>
    <property type="match status" value="1"/>
</dbReference>
<dbReference type="EMBL" id="CADCTD010000076">
    <property type="protein sequence ID" value="CAA9247017.1"/>
    <property type="molecule type" value="Genomic_DNA"/>
</dbReference>
<sequence>MPPHVALNHATRYSYERAITLGPQTIRLRPAPHARTPIVSYALSIEPRPHFLKWMQDPQGNQLARVLFPGRVTHFEVTVDLVAGMATINPFDFFLEPEAETWPFSYDPVLEQELAPFRRTEPAGPLLQALLAAISRQE</sequence>
<name>A0A6J4ID08_9PROT</name>
<dbReference type="InterPro" id="IPR038765">
    <property type="entry name" value="Papain-like_cys_pep_sf"/>
</dbReference>
<dbReference type="Pfam" id="PF08379">
    <property type="entry name" value="Bact_transglu_N"/>
    <property type="match status" value="1"/>
</dbReference>
<accession>A0A6J4ID08</accession>